<keyword evidence="9" id="KW-1185">Reference proteome</keyword>
<dbReference type="GO" id="GO:0004198">
    <property type="term" value="F:calcium-dependent cysteine-type endopeptidase activity"/>
    <property type="evidence" value="ECO:0007669"/>
    <property type="project" value="InterPro"/>
</dbReference>
<evidence type="ECO:0000313" key="9">
    <source>
        <dbReference type="Proteomes" id="UP000054729"/>
    </source>
</evidence>
<dbReference type="PROSITE" id="PS50203">
    <property type="entry name" value="CALPAIN_CAT"/>
    <property type="match status" value="1"/>
</dbReference>
<feature type="domain" description="Calpain catalytic" evidence="7">
    <location>
        <begin position="34"/>
        <end position="391"/>
    </location>
</feature>
<evidence type="ECO:0000313" key="8">
    <source>
        <dbReference type="EMBL" id="KTD82572.1"/>
    </source>
</evidence>
<feature type="active site" evidence="5">
    <location>
        <position position="311"/>
    </location>
</feature>
<comment type="similarity">
    <text evidence="1">Belongs to the peptidase C2 family.</text>
</comment>
<dbReference type="AlphaFoldDB" id="A0A0W1AML9"/>
<evidence type="ECO:0000256" key="1">
    <source>
        <dbReference type="ARBA" id="ARBA00007623"/>
    </source>
</evidence>
<evidence type="ECO:0000256" key="6">
    <source>
        <dbReference type="SAM" id="MobiDB-lite"/>
    </source>
</evidence>
<evidence type="ECO:0000256" key="5">
    <source>
        <dbReference type="PROSITE-ProRule" id="PRU00239"/>
    </source>
</evidence>
<keyword evidence="3 5" id="KW-0378">Hydrolase</keyword>
<dbReference type="GO" id="GO:0006508">
    <property type="term" value="P:proteolysis"/>
    <property type="evidence" value="ECO:0007669"/>
    <property type="project" value="UniProtKB-KW"/>
</dbReference>
<keyword evidence="4 5" id="KW-0788">Thiol protease</keyword>
<evidence type="ECO:0000259" key="7">
    <source>
        <dbReference type="PROSITE" id="PS50203"/>
    </source>
</evidence>
<dbReference type="PANTHER" id="PTHR10183:SF379">
    <property type="entry name" value="CALPAIN-5"/>
    <property type="match status" value="1"/>
</dbReference>
<gene>
    <name evidence="8" type="ORF">Lwal_0501</name>
</gene>
<protein>
    <submittedName>
        <fullName evidence="8">Coiled-coil protein</fullName>
    </submittedName>
</protein>
<sequence length="413" mass="46801">MAKSKHLKDPVGKYSGKPVVHKRDTTPLYPDKLTSSQISQGGRTGDCFLLSTINSVLALPEGEKFIRKHMVEKDDKIHVLFYDDYRKPQWITIDKTLPTSSGLLSSGPTWVRYLEKAYTAFKTGDYNKALEGGKSSKALETFIGGSSESLSLPYQSQNKLKDLYKKNICGCSGTDVYALIFLLRPFDKSASKDNMVKHIFKGNEQLLSAWWTWVKQNKSGWEQLLNTHPLTIEKFEAHIHKMEKKHAATCPKEAIQAVVGWLNTNKILPSRNSYSDDEERLFSEMKTAIVNQEPLVTDPKPNPPSGIIMEHSYAIVGVRENPETHRKFVVLRNPYPENRSWFSHLFLSGGRHSTEKIDPKTGQSKLSISSTKSSTFEMELRDFTQAFAYVDKGGSLEKAPFVHEQDESITYTR</sequence>
<feature type="active site" evidence="5">
    <location>
        <position position="47"/>
    </location>
</feature>
<evidence type="ECO:0000256" key="4">
    <source>
        <dbReference type="ARBA" id="ARBA00022807"/>
    </source>
</evidence>
<comment type="caution">
    <text evidence="8">The sequence shown here is derived from an EMBL/GenBank/DDBJ whole genome shotgun (WGS) entry which is preliminary data.</text>
</comment>
<dbReference type="STRING" id="66969.Lwal_0501"/>
<evidence type="ECO:0000256" key="2">
    <source>
        <dbReference type="ARBA" id="ARBA00022670"/>
    </source>
</evidence>
<dbReference type="SMART" id="SM00230">
    <property type="entry name" value="CysPc"/>
    <property type="match status" value="1"/>
</dbReference>
<dbReference type="RefSeq" id="WP_058479344.1">
    <property type="nucleotide sequence ID" value="NZ_CAAAIQ010000018.1"/>
</dbReference>
<dbReference type="Gene3D" id="3.90.70.10">
    <property type="entry name" value="Cysteine proteinases"/>
    <property type="match status" value="1"/>
</dbReference>
<feature type="region of interest" description="Disordered" evidence="6">
    <location>
        <begin position="1"/>
        <end position="26"/>
    </location>
</feature>
<organism evidence="8 9">
    <name type="scientific">Legionella waltersii</name>
    <dbReference type="NCBI Taxonomy" id="66969"/>
    <lineage>
        <taxon>Bacteria</taxon>
        <taxon>Pseudomonadati</taxon>
        <taxon>Pseudomonadota</taxon>
        <taxon>Gammaproteobacteria</taxon>
        <taxon>Legionellales</taxon>
        <taxon>Legionellaceae</taxon>
        <taxon>Legionella</taxon>
    </lineage>
</organism>
<dbReference type="SUPFAM" id="SSF54001">
    <property type="entry name" value="Cysteine proteinases"/>
    <property type="match status" value="1"/>
</dbReference>
<dbReference type="Proteomes" id="UP000054729">
    <property type="component" value="Unassembled WGS sequence"/>
</dbReference>
<feature type="active site" evidence="5">
    <location>
        <position position="333"/>
    </location>
</feature>
<dbReference type="InterPro" id="IPR022684">
    <property type="entry name" value="Calpain_cysteine_protease"/>
</dbReference>
<dbReference type="Pfam" id="PF00648">
    <property type="entry name" value="Peptidase_C2"/>
    <property type="match status" value="2"/>
</dbReference>
<accession>A0A0W1AML9</accession>
<dbReference type="PATRIC" id="fig|66969.6.peg.538"/>
<evidence type="ECO:0000256" key="3">
    <source>
        <dbReference type="ARBA" id="ARBA00022801"/>
    </source>
</evidence>
<reference evidence="8 9" key="1">
    <citation type="submission" date="2015-11" db="EMBL/GenBank/DDBJ databases">
        <title>Genomic analysis of 38 Legionella species identifies large and diverse effector repertoires.</title>
        <authorList>
            <person name="Burstein D."/>
            <person name="Amaro F."/>
            <person name="Zusman T."/>
            <person name="Lifshitz Z."/>
            <person name="Cohen O."/>
            <person name="Gilbert J.A."/>
            <person name="Pupko T."/>
            <person name="Shuman H.A."/>
            <person name="Segal G."/>
        </authorList>
    </citation>
    <scope>NUCLEOTIDE SEQUENCE [LARGE SCALE GENOMIC DNA]</scope>
    <source>
        <strain evidence="8 9">ATCC 51914</strain>
    </source>
</reference>
<dbReference type="OrthoDB" id="5647824at2"/>
<dbReference type="EMBL" id="LNZB01000009">
    <property type="protein sequence ID" value="KTD82572.1"/>
    <property type="molecule type" value="Genomic_DNA"/>
</dbReference>
<dbReference type="InterPro" id="IPR001300">
    <property type="entry name" value="Peptidase_C2_calpain_cat"/>
</dbReference>
<keyword evidence="2 5" id="KW-0645">Protease</keyword>
<proteinExistence type="inferred from homology"/>
<name>A0A0W1AML9_9GAMM</name>
<dbReference type="PANTHER" id="PTHR10183">
    <property type="entry name" value="CALPAIN"/>
    <property type="match status" value="1"/>
</dbReference>
<dbReference type="InterPro" id="IPR038765">
    <property type="entry name" value="Papain-like_cys_pep_sf"/>
</dbReference>